<dbReference type="EMBL" id="BARS01029628">
    <property type="protein sequence ID" value="GAG06661.1"/>
    <property type="molecule type" value="Genomic_DNA"/>
</dbReference>
<feature type="non-terminal residue" evidence="1">
    <location>
        <position position="252"/>
    </location>
</feature>
<evidence type="ECO:0000313" key="1">
    <source>
        <dbReference type="EMBL" id="GAG06661.1"/>
    </source>
</evidence>
<protein>
    <submittedName>
        <fullName evidence="1">Uncharacterized protein</fullName>
    </submittedName>
</protein>
<accession>X0W1P9</accession>
<sequence>MPLVSERDVSTIQQLPDPVKPVTPADPSTGEIFGAAFRQENSLVSLATSETSFQDYQTEEGFDPFEARNLKGYELFAENFTDAKSPDHMSAIKQGIDNELADRQTLAAGGVTSFVASVAAGATDPLFWPFMMIPGGAGIRGSKSALQAGVKVGLIGGVSELPAEAAKQYTQEVRGTSDAMMAIGGATILSGILGSVVKGLSNTEVKTIARKLDDVMAETDTPMVAGNSRSIGAAQTVTLTKDELKPVSVGGL</sequence>
<dbReference type="AlphaFoldDB" id="X0W1P9"/>
<gene>
    <name evidence="1" type="ORF">S01H1_46278</name>
</gene>
<comment type="caution">
    <text evidence="1">The sequence shown here is derived from an EMBL/GenBank/DDBJ whole genome shotgun (WGS) entry which is preliminary data.</text>
</comment>
<organism evidence="1">
    <name type="scientific">marine sediment metagenome</name>
    <dbReference type="NCBI Taxonomy" id="412755"/>
    <lineage>
        <taxon>unclassified sequences</taxon>
        <taxon>metagenomes</taxon>
        <taxon>ecological metagenomes</taxon>
    </lineage>
</organism>
<name>X0W1P9_9ZZZZ</name>
<proteinExistence type="predicted"/>
<reference evidence="1" key="1">
    <citation type="journal article" date="2014" name="Front. Microbiol.">
        <title>High frequency of phylogenetically diverse reductive dehalogenase-homologous genes in deep subseafloor sedimentary metagenomes.</title>
        <authorList>
            <person name="Kawai M."/>
            <person name="Futagami T."/>
            <person name="Toyoda A."/>
            <person name="Takaki Y."/>
            <person name="Nishi S."/>
            <person name="Hori S."/>
            <person name="Arai W."/>
            <person name="Tsubouchi T."/>
            <person name="Morono Y."/>
            <person name="Uchiyama I."/>
            <person name="Ito T."/>
            <person name="Fujiyama A."/>
            <person name="Inagaki F."/>
            <person name="Takami H."/>
        </authorList>
    </citation>
    <scope>NUCLEOTIDE SEQUENCE</scope>
    <source>
        <strain evidence="1">Expedition CK06-06</strain>
    </source>
</reference>